<accession>A0AAE0EUK8</accession>
<sequence length="696" mass="78683">MDTSYDRGSGTWRHCRGCIVQRDRAERLSVTVKEAYEREKAAELRSEILQSHVKRLEREVERTFMLGMLRIWAQYCTGRKPLEPMASALQSGHVARLLKLRTFWRWRAHTRQEAWSEELSGAAEALARQKQEVARLRETVFFIQQDLSGVETSRHRMSVLMYRIYKRHLRRRVIWAWVQAVWMKRALIKSNVAILAVRWRLHALQRVPPRMEEQWTMRTRKWQKLMIRQKHFDRWRRRAGLPVILQSYRQRIDALQSSMKLLHLEACSLRLFKDAVTSADFKLMRKGGGYMPMQDFIAKIQNKVASAMVKDALTSSSLNPDLERYGLGGVVSELAQSMSEGQFEEGFTESEQLTPRGGVVSMQRDNRGMRVSYSPSTSWLDAETPLADTVVPEDLRARAGGLGAKAVHSRKAVRQSMSAAIGEMAEPHRKVSLSFRAESPRQSVGASQGPKSPKTTTRSSSPVWKSSGRSPARASHEGPPHSPSYNSPTRSSIARVRQTQEDYALVGSDMWGAVRNSYEDPLAAVQYDAVHMSTRREWDALVEGALSPGSSTVAPSIGYGFMSVPGSEPAQSPVQVGAAAQEAPHPSMHHDRRDHLDLSPKQFRESLSPSRSRSPTPTRGSRNNDPFGSWERDPYGGHGREYPDVDASYRTSISQRPESPGGERSPQRSLSPIFPPEPHQDHAMRYSTTSSHAGDY</sequence>
<protein>
    <submittedName>
        <fullName evidence="2">Uncharacterized protein</fullName>
    </submittedName>
</protein>
<keyword evidence="3" id="KW-1185">Reference proteome</keyword>
<reference evidence="2 3" key="1">
    <citation type="journal article" date="2015" name="Genome Biol. Evol.">
        <title>Comparative Genomics of a Bacterivorous Green Alga Reveals Evolutionary Causalities and Consequences of Phago-Mixotrophic Mode of Nutrition.</title>
        <authorList>
            <person name="Burns J.A."/>
            <person name="Paasch A."/>
            <person name="Narechania A."/>
            <person name="Kim E."/>
        </authorList>
    </citation>
    <scope>NUCLEOTIDE SEQUENCE [LARGE SCALE GENOMIC DNA]</scope>
    <source>
        <strain evidence="2 3">PLY_AMNH</strain>
    </source>
</reference>
<feature type="compositionally biased region" description="Basic and acidic residues" evidence="1">
    <location>
        <begin position="630"/>
        <end position="643"/>
    </location>
</feature>
<organism evidence="2 3">
    <name type="scientific">Cymbomonas tetramitiformis</name>
    <dbReference type="NCBI Taxonomy" id="36881"/>
    <lineage>
        <taxon>Eukaryota</taxon>
        <taxon>Viridiplantae</taxon>
        <taxon>Chlorophyta</taxon>
        <taxon>Pyramimonadophyceae</taxon>
        <taxon>Pyramimonadales</taxon>
        <taxon>Pyramimonadaceae</taxon>
        <taxon>Cymbomonas</taxon>
    </lineage>
</organism>
<evidence type="ECO:0000313" key="2">
    <source>
        <dbReference type="EMBL" id="KAK3239470.1"/>
    </source>
</evidence>
<feature type="compositionally biased region" description="Low complexity" evidence="1">
    <location>
        <begin position="450"/>
        <end position="462"/>
    </location>
</feature>
<feature type="compositionally biased region" description="Polar residues" evidence="1">
    <location>
        <begin position="483"/>
        <end position="492"/>
    </location>
</feature>
<dbReference type="AlphaFoldDB" id="A0AAE0EUK8"/>
<proteinExistence type="predicted"/>
<gene>
    <name evidence="2" type="ORF">CYMTET_50609</name>
</gene>
<evidence type="ECO:0000313" key="3">
    <source>
        <dbReference type="Proteomes" id="UP001190700"/>
    </source>
</evidence>
<feature type="region of interest" description="Disordered" evidence="1">
    <location>
        <begin position="564"/>
        <end position="696"/>
    </location>
</feature>
<comment type="caution">
    <text evidence="2">The sequence shown here is derived from an EMBL/GenBank/DDBJ whole genome shotgun (WGS) entry which is preliminary data.</text>
</comment>
<dbReference type="Proteomes" id="UP001190700">
    <property type="component" value="Unassembled WGS sequence"/>
</dbReference>
<feature type="compositionally biased region" description="Polar residues" evidence="1">
    <location>
        <begin position="686"/>
        <end position="696"/>
    </location>
</feature>
<feature type="compositionally biased region" description="Low complexity" evidence="1">
    <location>
        <begin position="605"/>
        <end position="621"/>
    </location>
</feature>
<feature type="compositionally biased region" description="Basic and acidic residues" evidence="1">
    <location>
        <begin position="588"/>
        <end position="604"/>
    </location>
</feature>
<dbReference type="EMBL" id="LGRX02033906">
    <property type="protein sequence ID" value="KAK3239470.1"/>
    <property type="molecule type" value="Genomic_DNA"/>
</dbReference>
<feature type="region of interest" description="Disordered" evidence="1">
    <location>
        <begin position="423"/>
        <end position="494"/>
    </location>
</feature>
<name>A0AAE0EUK8_9CHLO</name>
<evidence type="ECO:0000256" key="1">
    <source>
        <dbReference type="SAM" id="MobiDB-lite"/>
    </source>
</evidence>